<dbReference type="GO" id="GO:0003924">
    <property type="term" value="F:GTPase activity"/>
    <property type="evidence" value="ECO:0007669"/>
    <property type="project" value="InterPro"/>
</dbReference>
<protein>
    <recommendedName>
        <fullName evidence="3">Dynamin-type G domain-containing protein</fullName>
    </recommendedName>
</protein>
<evidence type="ECO:0000256" key="1">
    <source>
        <dbReference type="SAM" id="Coils"/>
    </source>
</evidence>
<evidence type="ECO:0000256" key="2">
    <source>
        <dbReference type="SAM" id="MobiDB-lite"/>
    </source>
</evidence>
<dbReference type="PANTHER" id="PTHR11566">
    <property type="entry name" value="DYNAMIN"/>
    <property type="match status" value="1"/>
</dbReference>
<feature type="region of interest" description="Disordered" evidence="2">
    <location>
        <begin position="39"/>
        <end position="60"/>
    </location>
</feature>
<dbReference type="EMBL" id="BNCO01000004">
    <property type="protein sequence ID" value="GIL46557.1"/>
    <property type="molecule type" value="Genomic_DNA"/>
</dbReference>
<dbReference type="FunFam" id="3.40.50.300:FF:001030">
    <property type="entry name" value="Dynamin-related protein 5A"/>
    <property type="match status" value="1"/>
</dbReference>
<dbReference type="PANTHER" id="PTHR11566:SF169">
    <property type="entry name" value="DYNAMIN-LIKE PROTEIN C"/>
    <property type="match status" value="1"/>
</dbReference>
<dbReference type="InterPro" id="IPR045063">
    <property type="entry name" value="Dynamin_N"/>
</dbReference>
<keyword evidence="5" id="KW-1185">Reference proteome</keyword>
<dbReference type="Pfam" id="PF00350">
    <property type="entry name" value="Dynamin_N"/>
    <property type="match status" value="1"/>
</dbReference>
<feature type="coiled-coil region" evidence="1">
    <location>
        <begin position="394"/>
        <end position="421"/>
    </location>
</feature>
<dbReference type="InterPro" id="IPR027417">
    <property type="entry name" value="P-loop_NTPase"/>
</dbReference>
<dbReference type="GO" id="GO:0005525">
    <property type="term" value="F:GTP binding"/>
    <property type="evidence" value="ECO:0007669"/>
    <property type="project" value="InterPro"/>
</dbReference>
<feature type="region of interest" description="Disordered" evidence="2">
    <location>
        <begin position="716"/>
        <end position="760"/>
    </location>
</feature>
<dbReference type="Gene3D" id="3.40.50.300">
    <property type="entry name" value="P-loop containing nucleotide triphosphate hydrolases"/>
    <property type="match status" value="1"/>
</dbReference>
<dbReference type="AlphaFoldDB" id="A0A8J4EUV2"/>
<gene>
    <name evidence="4" type="ORF">Vafri_3536</name>
</gene>
<dbReference type="PROSITE" id="PS51718">
    <property type="entry name" value="G_DYNAMIN_2"/>
    <property type="match status" value="1"/>
</dbReference>
<dbReference type="CDD" id="cd08771">
    <property type="entry name" value="DLP_1"/>
    <property type="match status" value="1"/>
</dbReference>
<comment type="caution">
    <text evidence="4">The sequence shown here is derived from an EMBL/GenBank/DDBJ whole genome shotgun (WGS) entry which is preliminary data.</text>
</comment>
<feature type="domain" description="Dynamin-type G" evidence="3">
    <location>
        <begin position="103"/>
        <end position="391"/>
    </location>
</feature>
<dbReference type="GO" id="GO:0005737">
    <property type="term" value="C:cytoplasm"/>
    <property type="evidence" value="ECO:0007669"/>
    <property type="project" value="TreeGrafter"/>
</dbReference>
<feature type="compositionally biased region" description="Acidic residues" evidence="2">
    <location>
        <begin position="650"/>
        <end position="659"/>
    </location>
</feature>
<dbReference type="InterPro" id="IPR001401">
    <property type="entry name" value="Dynamin_GTPase"/>
</dbReference>
<reference evidence="4" key="1">
    <citation type="journal article" date="2021" name="Proc. Natl. Acad. Sci. U.S.A.">
        <title>Three genomes in the algal genus Volvox reveal the fate of a haploid sex-determining region after a transition to homothallism.</title>
        <authorList>
            <person name="Yamamoto K."/>
            <person name="Hamaji T."/>
            <person name="Kawai-Toyooka H."/>
            <person name="Matsuzaki R."/>
            <person name="Takahashi F."/>
            <person name="Nishimura Y."/>
            <person name="Kawachi M."/>
            <person name="Noguchi H."/>
            <person name="Minakuchi Y."/>
            <person name="Umen J.G."/>
            <person name="Toyoda A."/>
            <person name="Nozaki H."/>
        </authorList>
    </citation>
    <scope>NUCLEOTIDE SEQUENCE</scope>
    <source>
        <strain evidence="4">NIES-3780</strain>
    </source>
</reference>
<dbReference type="Proteomes" id="UP000747399">
    <property type="component" value="Unassembled WGS sequence"/>
</dbReference>
<dbReference type="GO" id="GO:0008017">
    <property type="term" value="F:microtubule binding"/>
    <property type="evidence" value="ECO:0007669"/>
    <property type="project" value="TreeGrafter"/>
</dbReference>
<organism evidence="4 5">
    <name type="scientific">Volvox africanus</name>
    <dbReference type="NCBI Taxonomy" id="51714"/>
    <lineage>
        <taxon>Eukaryota</taxon>
        <taxon>Viridiplantae</taxon>
        <taxon>Chlorophyta</taxon>
        <taxon>core chlorophytes</taxon>
        <taxon>Chlorophyceae</taxon>
        <taxon>CS clade</taxon>
        <taxon>Chlamydomonadales</taxon>
        <taxon>Volvocaceae</taxon>
        <taxon>Volvox</taxon>
    </lineage>
</organism>
<evidence type="ECO:0000313" key="5">
    <source>
        <dbReference type="Proteomes" id="UP000747399"/>
    </source>
</evidence>
<name>A0A8J4EUV2_9CHLO</name>
<dbReference type="SUPFAM" id="SSF52540">
    <property type="entry name" value="P-loop containing nucleoside triphosphate hydrolases"/>
    <property type="match status" value="1"/>
</dbReference>
<dbReference type="InterPro" id="IPR030381">
    <property type="entry name" value="G_DYNAMIN_dom"/>
</dbReference>
<dbReference type="GO" id="GO:0016020">
    <property type="term" value="C:membrane"/>
    <property type="evidence" value="ECO:0007669"/>
    <property type="project" value="TreeGrafter"/>
</dbReference>
<proteinExistence type="predicted"/>
<sequence>MSTRVFDNVAYDRDSAAPDQTFHQASHKLQMQPAQLKPLQGAGQHNGLPRRAAVSDGSSLRESTQELFETSEAQIRYRAYRSEYRRYDAYSRLQAAAVAMGESLAIPEIVAIGGQSDGKSSLLEAFLGFRFNVREVEMGTRRPLIVQMVHDPTAQEPRCRLQEEESNEYGPPIVPETAVADAIQRRTEEHLRKMGNIAVSSKPIVMRAEYAYCPNLTIIDTPGFILKAKTGELDNTPDEIMSMVKAQASPPHRMVLFLQQSSVEWASSLWLRVVQEVDPYFQRTVIVASKFDNRLKEFAERWEVDKYLSATGYLPPNVRPFFVALPKDRAIQSSAEWRRSMAEVDAAVFKHLRDGIKGGFDEERFASRIGFSNLKKFLEEELSRRYREAAPATLALLQERCDAVSAELMAAEIRLKAAEDVGALRRAAMKYADTVARQVLLLLQGSAEPDPMQHGLTTDEERAASRAPQWPGLNSVGLQPVYYESKLFGGAAFERCLEEFHIAVNSTRFPASMSSDRLRNIMYAYKGKHLTGGPTKAAEDVARQAAKEALGPLLDAACIRLSFILRRLYDIAADRAAATMGSKENLHPYIAFHAALRSSHQAFINRLEEQARGMLRTHLEAATSQFAMNMYVHVSDPGDPEESMQPGDCSDGDLVEDDGTVAGEQLDDSAEGAMPTPGPVRVQMTVPETPAFAATAAAAQVLNERLKAVRLASAAGPGRFEDNTPSRRATKSRRVALQQNSERPLLAGAGNGVSAGGSSVGSSHDDVILAAESLFRKIRCAVATQYAPATLKSTFLDPMTDRLALEVSLDLFARTDADFGSMFSAAGAVAALAAKRDMLARRVEGLIKCKNEFQELAKCL</sequence>
<evidence type="ECO:0000259" key="3">
    <source>
        <dbReference type="PROSITE" id="PS51718"/>
    </source>
</evidence>
<keyword evidence="1" id="KW-0175">Coiled coil</keyword>
<dbReference type="GO" id="GO:0005874">
    <property type="term" value="C:microtubule"/>
    <property type="evidence" value="ECO:0007669"/>
    <property type="project" value="TreeGrafter"/>
</dbReference>
<evidence type="ECO:0000313" key="4">
    <source>
        <dbReference type="EMBL" id="GIL46557.1"/>
    </source>
</evidence>
<dbReference type="PRINTS" id="PR00195">
    <property type="entry name" value="DYNAMIN"/>
</dbReference>
<accession>A0A8J4EUV2</accession>
<feature type="compositionally biased region" description="Gly residues" evidence="2">
    <location>
        <begin position="749"/>
        <end position="759"/>
    </location>
</feature>
<dbReference type="SMART" id="SM00053">
    <property type="entry name" value="DYNc"/>
    <property type="match status" value="1"/>
</dbReference>
<dbReference type="InterPro" id="IPR022812">
    <property type="entry name" value="Dynamin"/>
</dbReference>
<feature type="region of interest" description="Disordered" evidence="2">
    <location>
        <begin position="636"/>
        <end position="659"/>
    </location>
</feature>